<name>A0ACC2SUQ7_9FUNG</name>
<keyword evidence="2" id="KW-1185">Reference proteome</keyword>
<organism evidence="1 2">
    <name type="scientific">Entomophthora muscae</name>
    <dbReference type="NCBI Taxonomy" id="34485"/>
    <lineage>
        <taxon>Eukaryota</taxon>
        <taxon>Fungi</taxon>
        <taxon>Fungi incertae sedis</taxon>
        <taxon>Zoopagomycota</taxon>
        <taxon>Entomophthoromycotina</taxon>
        <taxon>Entomophthoromycetes</taxon>
        <taxon>Entomophthorales</taxon>
        <taxon>Entomophthoraceae</taxon>
        <taxon>Entomophthora</taxon>
    </lineage>
</organism>
<reference evidence="1" key="1">
    <citation type="submission" date="2022-04" db="EMBL/GenBank/DDBJ databases">
        <title>Genome of the entomopathogenic fungus Entomophthora muscae.</title>
        <authorList>
            <person name="Elya C."/>
            <person name="Lovett B.R."/>
            <person name="Lee E."/>
            <person name="Macias A.M."/>
            <person name="Hajek A.E."/>
            <person name="De Bivort B.L."/>
            <person name="Kasson M.T."/>
            <person name="De Fine Licht H.H."/>
            <person name="Stajich J.E."/>
        </authorList>
    </citation>
    <scope>NUCLEOTIDE SEQUENCE</scope>
    <source>
        <strain evidence="1">Berkeley</strain>
    </source>
</reference>
<comment type="caution">
    <text evidence="1">The sequence shown here is derived from an EMBL/GenBank/DDBJ whole genome shotgun (WGS) entry which is preliminary data.</text>
</comment>
<accession>A0ACC2SUQ7</accession>
<gene>
    <name evidence="1" type="ORF">DSO57_1014944</name>
</gene>
<dbReference type="Proteomes" id="UP001165960">
    <property type="component" value="Unassembled WGS sequence"/>
</dbReference>
<dbReference type="EMBL" id="QTSX02004318">
    <property type="protein sequence ID" value="KAJ9065901.1"/>
    <property type="molecule type" value="Genomic_DNA"/>
</dbReference>
<proteinExistence type="predicted"/>
<sequence>MPPKYPPTIGIPKRVKYSSYDFITANLPAINVTKLNYNKSIAQDALQETKGLFPGSGDFLDKFIPAIKVSKVEQQKTAIKPVETGTSRSTSVPLKQFINALLPAVGVSEGRDCFSAQLELSTRNKAPSFFNQCHELLQELEHEKLLSSSIPKQDQSSGLKEKYTESLASNLPHSILLRFDVLSCVSKLLSTIIVLPPDKCELYLTHSFPVDDYPFSGLSGPEVCFKIYASLNGASNQRDKTYVLALFAKILSIDSNSLIGPYFPDTLKSDEFLASTFKTPKLADLYIGTFIQNDQLEKALRVFASAYLSKPSLLNFELNEKQILHALRQYQEELRVSKKQPVGFPKLQTCLDLANMYSRQYSLTKNETHLALSQSIYLAFIRHQLFSDVRCHSAAPDSVGLDTIKFLACSPLQSRQVLDDLLTSLKFFNAHIGPATHLKILQKFTDCEKVSYSCKYTWACLKSKGILADGLFKTDELDQISLREDFASAVFSLFHRLNSQHRAKEAAALLLTAIQKIFTEPAAFNVSGKHLRSMAAVGFPSFETIWELWGDLVKSNDEPLSIHLFLFLEKAGTLNVSPLKAEYLTPNGHHLRLEYQYLIRFNQMINSSSPSHAILPKSVLATLDASKSRDSCEAMEASGISLDSLISCLYQKIESSDNLLADAALP</sequence>
<evidence type="ECO:0000313" key="2">
    <source>
        <dbReference type="Proteomes" id="UP001165960"/>
    </source>
</evidence>
<protein>
    <submittedName>
        <fullName evidence="1">Uncharacterized protein</fullName>
    </submittedName>
</protein>
<evidence type="ECO:0000313" key="1">
    <source>
        <dbReference type="EMBL" id="KAJ9065901.1"/>
    </source>
</evidence>